<keyword evidence="1" id="KW-1133">Transmembrane helix</keyword>
<dbReference type="Gene3D" id="3.30.70.270">
    <property type="match status" value="1"/>
</dbReference>
<evidence type="ECO:0000313" key="3">
    <source>
        <dbReference type="Proteomes" id="UP000051451"/>
    </source>
</evidence>
<dbReference type="InterPro" id="IPR043128">
    <property type="entry name" value="Rev_trsase/Diguanyl_cyclase"/>
</dbReference>
<feature type="transmembrane region" description="Helical" evidence="1">
    <location>
        <begin position="60"/>
        <end position="79"/>
    </location>
</feature>
<protein>
    <recommendedName>
        <fullName evidence="4">GGDEF domain-containing protein</fullName>
    </recommendedName>
</protein>
<name>A0A0R1VT19_9LACO</name>
<dbReference type="AlphaFoldDB" id="A0A0R1VT19"/>
<proteinExistence type="predicted"/>
<dbReference type="STRING" id="1423750.FC89_GL001528"/>
<evidence type="ECO:0000256" key="1">
    <source>
        <dbReference type="SAM" id="Phobius"/>
    </source>
</evidence>
<dbReference type="PATRIC" id="fig|1423750.3.peg.1568"/>
<sequence length="283" mass="32344">MKKNNTLIADVYFLLMLAAFSIVAIYMGTAHHFLMINVFYLGISLLLLIISYFMGLLPGLLGNLIFIFIQGSYMLYVNLVKGQEVSFLMMFWLFMPLLLSLVTYGMTDRQRKIQAENQHMQLQLSEDIVFDELTNLRTMNAYQQDAEIFIGTHKRFSIPVSTGIITVRYDDQLLNMISAEKKVKLIKEVSKILVASLRENDIIYNISGQANKPRWAILLFSEKDGANIATERIKKNVEEQLAKHPQFNKYDIQLKIGVAEYDDSITSVKGFIAAAVQEQAYDV</sequence>
<feature type="transmembrane region" description="Helical" evidence="1">
    <location>
        <begin position="7"/>
        <end position="27"/>
    </location>
</feature>
<keyword evidence="1" id="KW-0812">Transmembrane</keyword>
<keyword evidence="3" id="KW-1185">Reference proteome</keyword>
<evidence type="ECO:0000313" key="2">
    <source>
        <dbReference type="EMBL" id="KRM05814.1"/>
    </source>
</evidence>
<evidence type="ECO:0008006" key="4">
    <source>
        <dbReference type="Google" id="ProtNLM"/>
    </source>
</evidence>
<accession>A0A0R1VT19</accession>
<gene>
    <name evidence="2" type="ORF">FC89_GL001528</name>
</gene>
<dbReference type="SUPFAM" id="SSF55073">
    <property type="entry name" value="Nucleotide cyclase"/>
    <property type="match status" value="1"/>
</dbReference>
<comment type="caution">
    <text evidence="2">The sequence shown here is derived from an EMBL/GenBank/DDBJ whole genome shotgun (WGS) entry which is preliminary data.</text>
</comment>
<keyword evidence="1" id="KW-0472">Membrane</keyword>
<feature type="transmembrane region" description="Helical" evidence="1">
    <location>
        <begin position="85"/>
        <end position="104"/>
    </location>
</feature>
<dbReference type="EMBL" id="AZGB01000018">
    <property type="protein sequence ID" value="KRM05814.1"/>
    <property type="molecule type" value="Genomic_DNA"/>
</dbReference>
<dbReference type="InterPro" id="IPR029787">
    <property type="entry name" value="Nucleotide_cyclase"/>
</dbReference>
<feature type="transmembrane region" description="Helical" evidence="1">
    <location>
        <begin position="33"/>
        <end position="53"/>
    </location>
</feature>
<reference evidence="2 3" key="1">
    <citation type="journal article" date="2015" name="Genome Announc.">
        <title>Expanding the biotechnology potential of lactobacilli through comparative genomics of 213 strains and associated genera.</title>
        <authorList>
            <person name="Sun Z."/>
            <person name="Harris H.M."/>
            <person name="McCann A."/>
            <person name="Guo C."/>
            <person name="Argimon S."/>
            <person name="Zhang W."/>
            <person name="Yang X."/>
            <person name="Jeffery I.B."/>
            <person name="Cooney J.C."/>
            <person name="Kagawa T.F."/>
            <person name="Liu W."/>
            <person name="Song Y."/>
            <person name="Salvetti E."/>
            <person name="Wrobel A."/>
            <person name="Rasinkangas P."/>
            <person name="Parkhill J."/>
            <person name="Rea M.C."/>
            <person name="O'Sullivan O."/>
            <person name="Ritari J."/>
            <person name="Douillard F.P."/>
            <person name="Paul Ross R."/>
            <person name="Yang R."/>
            <person name="Briner A.E."/>
            <person name="Felis G.E."/>
            <person name="de Vos W.M."/>
            <person name="Barrangou R."/>
            <person name="Klaenhammer T.R."/>
            <person name="Caufield P.W."/>
            <person name="Cui Y."/>
            <person name="Zhang H."/>
            <person name="O'Toole P.W."/>
        </authorList>
    </citation>
    <scope>NUCLEOTIDE SEQUENCE [LARGE SCALE GENOMIC DNA]</scope>
    <source>
        <strain evidence="2 3">DSM 18630</strain>
    </source>
</reference>
<dbReference type="Proteomes" id="UP000051451">
    <property type="component" value="Unassembled WGS sequence"/>
</dbReference>
<organism evidence="2 3">
    <name type="scientific">Liquorilactobacillus ghanensis DSM 18630</name>
    <dbReference type="NCBI Taxonomy" id="1423750"/>
    <lineage>
        <taxon>Bacteria</taxon>
        <taxon>Bacillati</taxon>
        <taxon>Bacillota</taxon>
        <taxon>Bacilli</taxon>
        <taxon>Lactobacillales</taxon>
        <taxon>Lactobacillaceae</taxon>
        <taxon>Liquorilactobacillus</taxon>
    </lineage>
</organism>